<accession>A0A7S0ZBN6</accession>
<feature type="compositionally biased region" description="Basic and acidic residues" evidence="1">
    <location>
        <begin position="120"/>
        <end position="130"/>
    </location>
</feature>
<sequence length="449" mass="50620">MSLCYSVVGWCVPSVVGYESVSGALKLNLRGRLNSGFSREWNARKSKRAFFVKVNESDDDFDIREMFENENNGEGLKESEVDSADDFEIEPEAEKLMKESFDKFFKEQFNYEDGDDTTDESERTNEKRGTESSGGEESEDEFEGWTKVEGLFGENSEPVMVKEDEESYTMRGADLEFLLENIEARGGDSLFDSESNEDDGGESSDGMLDIERGMSLSLEDNDESESEEESVEDLKRIGEDGEDPEYFEEVERIIKSRSGERPGVMDYFTQKNMPYMPSWLRDAYEEGDVDLITGAKRGGFNPSELRVNAPGRAEMKVEDTDKMADISGSTLIEIANDFRVPVEFVIEELAGYGVKRPIFETDVLGERALDDEVTKLSEVLTTFDAADLGDRYSDQSIAELAEIYAVDESDVEELCNTIGAELWRGTRTRLSRVTEETLIEQLVLMNRGA</sequence>
<evidence type="ECO:0000256" key="1">
    <source>
        <dbReference type="SAM" id="MobiDB-lite"/>
    </source>
</evidence>
<feature type="region of interest" description="Disordered" evidence="1">
    <location>
        <begin position="109"/>
        <end position="144"/>
    </location>
</feature>
<proteinExistence type="predicted"/>
<feature type="region of interest" description="Disordered" evidence="1">
    <location>
        <begin position="186"/>
        <end position="208"/>
    </location>
</feature>
<dbReference type="EMBL" id="HBFP01001689">
    <property type="protein sequence ID" value="CAD8816840.1"/>
    <property type="molecule type" value="Transcribed_RNA"/>
</dbReference>
<feature type="compositionally biased region" description="Acidic residues" evidence="1">
    <location>
        <begin position="110"/>
        <end position="119"/>
    </location>
</feature>
<reference evidence="2" key="1">
    <citation type="submission" date="2021-01" db="EMBL/GenBank/DDBJ databases">
        <authorList>
            <person name="Corre E."/>
            <person name="Pelletier E."/>
            <person name="Niang G."/>
            <person name="Scheremetjew M."/>
            <person name="Finn R."/>
            <person name="Kale V."/>
            <person name="Holt S."/>
            <person name="Cochrane G."/>
            <person name="Meng A."/>
            <person name="Brown T."/>
            <person name="Cohen L."/>
        </authorList>
    </citation>
    <scope>NUCLEOTIDE SEQUENCE</scope>
    <source>
        <strain evidence="2">CCMP3278</strain>
    </source>
</reference>
<name>A0A7S0ZBN6_9RHOD</name>
<protein>
    <submittedName>
        <fullName evidence="2">Uncharacterized protein</fullName>
    </submittedName>
</protein>
<organism evidence="2">
    <name type="scientific">Timspurckia oligopyrenoides</name>
    <dbReference type="NCBI Taxonomy" id="708627"/>
    <lineage>
        <taxon>Eukaryota</taxon>
        <taxon>Rhodophyta</taxon>
        <taxon>Bangiophyceae</taxon>
        <taxon>Porphyridiales</taxon>
        <taxon>Porphyridiaceae</taxon>
        <taxon>Timspurckia</taxon>
    </lineage>
</organism>
<feature type="compositionally biased region" description="Acidic residues" evidence="1">
    <location>
        <begin position="219"/>
        <end position="231"/>
    </location>
</feature>
<feature type="region of interest" description="Disordered" evidence="1">
    <location>
        <begin position="216"/>
        <end position="235"/>
    </location>
</feature>
<dbReference type="AlphaFoldDB" id="A0A7S0ZBN6"/>
<evidence type="ECO:0000313" key="2">
    <source>
        <dbReference type="EMBL" id="CAD8816840.1"/>
    </source>
</evidence>
<feature type="compositionally biased region" description="Acidic residues" evidence="1">
    <location>
        <begin position="134"/>
        <end position="143"/>
    </location>
</feature>
<gene>
    <name evidence="2" type="ORF">TOLI1172_LOCUS1228</name>
</gene>